<dbReference type="PANTHER" id="PTHR30047">
    <property type="entry name" value="HIGH-AFFINITY CHOLINE TRANSPORT PROTEIN-RELATED"/>
    <property type="match status" value="1"/>
</dbReference>
<evidence type="ECO:0000256" key="2">
    <source>
        <dbReference type="ARBA" id="ARBA00005658"/>
    </source>
</evidence>
<keyword evidence="4" id="KW-1003">Cell membrane</keyword>
<organism evidence="9 10">
    <name type="scientific">Staphylococcus aureus</name>
    <dbReference type="NCBI Taxonomy" id="1280"/>
    <lineage>
        <taxon>Bacteria</taxon>
        <taxon>Bacillati</taxon>
        <taxon>Bacillota</taxon>
        <taxon>Bacilli</taxon>
        <taxon>Bacillales</taxon>
        <taxon>Staphylococcaceae</taxon>
        <taxon>Staphylococcus</taxon>
    </lineage>
</organism>
<protein>
    <submittedName>
        <fullName evidence="9">Glycine betaine transporter OpuD</fullName>
    </submittedName>
</protein>
<evidence type="ECO:0000256" key="7">
    <source>
        <dbReference type="ARBA" id="ARBA00023136"/>
    </source>
</evidence>
<keyword evidence="6 8" id="KW-1133">Transmembrane helix</keyword>
<accession>A0A380DY12</accession>
<evidence type="ECO:0000256" key="3">
    <source>
        <dbReference type="ARBA" id="ARBA00022448"/>
    </source>
</evidence>
<keyword evidence="5 8" id="KW-0812">Transmembrane</keyword>
<comment type="similarity">
    <text evidence="2">Belongs to the BCCT transporter (TC 2.A.15) family.</text>
</comment>
<comment type="subcellular location">
    <subcellularLocation>
        <location evidence="1">Cell membrane</location>
        <topology evidence="1">Multi-pass membrane protein</topology>
    </subcellularLocation>
</comment>
<evidence type="ECO:0000256" key="8">
    <source>
        <dbReference type="SAM" id="Phobius"/>
    </source>
</evidence>
<dbReference type="AlphaFoldDB" id="A0A380DY12"/>
<evidence type="ECO:0000313" key="10">
    <source>
        <dbReference type="Proteomes" id="UP000254502"/>
    </source>
</evidence>
<feature type="transmembrane region" description="Helical" evidence="8">
    <location>
        <begin position="53"/>
        <end position="74"/>
    </location>
</feature>
<dbReference type="Pfam" id="PF02028">
    <property type="entry name" value="BCCT"/>
    <property type="match status" value="1"/>
</dbReference>
<name>A0A380DY12_STAAU</name>
<dbReference type="GO" id="GO:0005886">
    <property type="term" value="C:plasma membrane"/>
    <property type="evidence" value="ECO:0007669"/>
    <property type="project" value="UniProtKB-SubCell"/>
</dbReference>
<evidence type="ECO:0000256" key="4">
    <source>
        <dbReference type="ARBA" id="ARBA00022475"/>
    </source>
</evidence>
<reference evidence="9 10" key="1">
    <citation type="submission" date="2018-06" db="EMBL/GenBank/DDBJ databases">
        <authorList>
            <consortium name="Pathogen Informatics"/>
            <person name="Doyle S."/>
        </authorList>
    </citation>
    <scope>NUCLEOTIDE SEQUENCE [LARGE SCALE GENOMIC DNA]</scope>
    <source>
        <strain evidence="9 10">NCTC5664</strain>
    </source>
</reference>
<gene>
    <name evidence="9" type="primary">opuD_5</name>
    <name evidence="9" type="ORF">NCTC5664_02073</name>
</gene>
<dbReference type="InterPro" id="IPR000060">
    <property type="entry name" value="BCCT_transptr"/>
</dbReference>
<evidence type="ECO:0000256" key="5">
    <source>
        <dbReference type="ARBA" id="ARBA00022692"/>
    </source>
</evidence>
<proteinExistence type="inferred from homology"/>
<dbReference type="EMBL" id="UHAQ01000003">
    <property type="protein sequence ID" value="SUK81275.1"/>
    <property type="molecule type" value="Genomic_DNA"/>
</dbReference>
<sequence length="91" mass="10196">MLPIILKCGLQKVRLVLSYSYYDYRVLLYIPYFSPIGKLKLGKPNDKPEFNTISWFAMLFSAGMGIGLVFYGAAEPMAHFATPPTADPKTT</sequence>
<dbReference type="Proteomes" id="UP000254502">
    <property type="component" value="Unassembled WGS sequence"/>
</dbReference>
<evidence type="ECO:0000256" key="6">
    <source>
        <dbReference type="ARBA" id="ARBA00022989"/>
    </source>
</evidence>
<keyword evidence="7 8" id="KW-0472">Membrane</keyword>
<dbReference type="PANTHER" id="PTHR30047:SF7">
    <property type="entry name" value="HIGH-AFFINITY CHOLINE TRANSPORT PROTEIN"/>
    <property type="match status" value="1"/>
</dbReference>
<evidence type="ECO:0000256" key="1">
    <source>
        <dbReference type="ARBA" id="ARBA00004651"/>
    </source>
</evidence>
<keyword evidence="3" id="KW-0813">Transport</keyword>
<evidence type="ECO:0000313" key="9">
    <source>
        <dbReference type="EMBL" id="SUK81275.1"/>
    </source>
</evidence>
<dbReference type="GO" id="GO:0022857">
    <property type="term" value="F:transmembrane transporter activity"/>
    <property type="evidence" value="ECO:0007669"/>
    <property type="project" value="InterPro"/>
</dbReference>